<dbReference type="PANTHER" id="PTHR10587:SF137">
    <property type="entry name" value="4-DEOXY-4-FORMAMIDO-L-ARABINOSE-PHOSPHOUNDECAPRENOL DEFORMYLASE ARND-RELATED"/>
    <property type="match status" value="1"/>
</dbReference>
<evidence type="ECO:0000313" key="2">
    <source>
        <dbReference type="EMBL" id="OAN38225.1"/>
    </source>
</evidence>
<evidence type="ECO:0000259" key="1">
    <source>
        <dbReference type="PROSITE" id="PS51677"/>
    </source>
</evidence>
<dbReference type="OrthoDB" id="62208at2"/>
<protein>
    <submittedName>
        <fullName evidence="2">Polysaccharide deacetylase</fullName>
    </submittedName>
</protein>
<dbReference type="Pfam" id="PF01522">
    <property type="entry name" value="Polysacc_deac_1"/>
    <property type="match status" value="1"/>
</dbReference>
<feature type="domain" description="NodB homology" evidence="1">
    <location>
        <begin position="38"/>
        <end position="222"/>
    </location>
</feature>
<comment type="caution">
    <text evidence="2">The sequence shown here is derived from an EMBL/GenBank/DDBJ whole genome shotgun (WGS) entry which is preliminary data.</text>
</comment>
<sequence length="243" mass="27190">MAQPQSIQLSPARTFRRWLAPVGRRLFGTLVRVETTEPVVALTFDDGPHPLYTPQLLDLLAQHQARATFFLLGRHAAGQRDLVARMAAAGHAIGNHTFSHIRMPQTPRWQRWRELWQARRVLAPFGSALFRPPYGGQSYGSRVDALLFGYEVVGWSGHIEDWVAQPPDRLAERLLAQMQPGSIVLLHDRLANPRDPAAADRGPLLAALAHVFAQVSARYRFVTVPGLIRAGTPVRVPWFRPAL</sequence>
<dbReference type="CDD" id="cd10917">
    <property type="entry name" value="CE4_NodB_like_6s_7s"/>
    <property type="match status" value="1"/>
</dbReference>
<dbReference type="EMBL" id="LWQS01000103">
    <property type="protein sequence ID" value="OAN38225.1"/>
    <property type="molecule type" value="Genomic_DNA"/>
</dbReference>
<keyword evidence="3" id="KW-1185">Reference proteome</keyword>
<dbReference type="Gene3D" id="3.20.20.370">
    <property type="entry name" value="Glycoside hydrolase/deacetylase"/>
    <property type="match status" value="1"/>
</dbReference>
<gene>
    <name evidence="2" type="ORF">A6A03_04870</name>
</gene>
<dbReference type="PANTHER" id="PTHR10587">
    <property type="entry name" value="GLYCOSYL TRANSFERASE-RELATED"/>
    <property type="match status" value="1"/>
</dbReference>
<reference evidence="2 3" key="1">
    <citation type="submission" date="2016-04" db="EMBL/GenBank/DDBJ databases">
        <title>Chloroflexus islandicus sp. nov., a thermophilic filamentous anoxygenic phototrophic bacterium from geyser Strokkur (Iceland).</title>
        <authorList>
            <person name="Gaisin V.A."/>
            <person name="Kalashnikov A.M."/>
            <person name="Sukhacheva M.V."/>
            <person name="Grouzdev D.S."/>
            <person name="Ivanov T.M."/>
            <person name="Kuznetsov B."/>
            <person name="Gorlenko V.M."/>
        </authorList>
    </citation>
    <scope>NUCLEOTIDE SEQUENCE [LARGE SCALE GENOMIC DNA]</scope>
    <source>
        <strain evidence="3">isl-2</strain>
    </source>
</reference>
<organism evidence="2 3">
    <name type="scientific">Chloroflexus islandicus</name>
    <dbReference type="NCBI Taxonomy" id="1707952"/>
    <lineage>
        <taxon>Bacteria</taxon>
        <taxon>Bacillati</taxon>
        <taxon>Chloroflexota</taxon>
        <taxon>Chloroflexia</taxon>
        <taxon>Chloroflexales</taxon>
        <taxon>Chloroflexineae</taxon>
        <taxon>Chloroflexaceae</taxon>
        <taxon>Chloroflexus</taxon>
    </lineage>
</organism>
<dbReference type="GO" id="GO:0016810">
    <property type="term" value="F:hydrolase activity, acting on carbon-nitrogen (but not peptide) bonds"/>
    <property type="evidence" value="ECO:0007669"/>
    <property type="project" value="InterPro"/>
</dbReference>
<evidence type="ECO:0000313" key="3">
    <source>
        <dbReference type="Proteomes" id="UP000078287"/>
    </source>
</evidence>
<accession>A0A178LVG3</accession>
<dbReference type="GO" id="GO:0005975">
    <property type="term" value="P:carbohydrate metabolic process"/>
    <property type="evidence" value="ECO:0007669"/>
    <property type="project" value="InterPro"/>
</dbReference>
<dbReference type="STRING" id="1707952.A6A03_04870"/>
<name>A0A178LVG3_9CHLR</name>
<dbReference type="AlphaFoldDB" id="A0A178LVG3"/>
<proteinExistence type="predicted"/>
<dbReference type="InterPro" id="IPR050248">
    <property type="entry name" value="Polysacc_deacetylase_ArnD"/>
</dbReference>
<dbReference type="Proteomes" id="UP000078287">
    <property type="component" value="Unassembled WGS sequence"/>
</dbReference>
<dbReference type="RefSeq" id="WP_066791176.1">
    <property type="nucleotide sequence ID" value="NZ_LWQS01000103.1"/>
</dbReference>
<dbReference type="SUPFAM" id="SSF88713">
    <property type="entry name" value="Glycoside hydrolase/deacetylase"/>
    <property type="match status" value="1"/>
</dbReference>
<dbReference type="InterPro" id="IPR011330">
    <property type="entry name" value="Glyco_hydro/deAcase_b/a-brl"/>
</dbReference>
<dbReference type="PROSITE" id="PS51677">
    <property type="entry name" value="NODB"/>
    <property type="match status" value="1"/>
</dbReference>
<dbReference type="InterPro" id="IPR002509">
    <property type="entry name" value="NODB_dom"/>
</dbReference>